<dbReference type="GO" id="GO:0004930">
    <property type="term" value="F:G protein-coupled receptor activity"/>
    <property type="evidence" value="ECO:0007669"/>
    <property type="project" value="InterPro"/>
</dbReference>
<keyword evidence="3" id="KW-1133">Transmembrane helix</keyword>
<keyword evidence="6" id="KW-1185">Reference proteome</keyword>
<dbReference type="SUPFAM" id="SSF81321">
    <property type="entry name" value="Family A G protein-coupled receptor-like"/>
    <property type="match status" value="1"/>
</dbReference>
<sequence length="93" mass="10249">MECGMCIQRYHHIAHIGDILPTTVSGGPAAGAQWCTYYGVMGGLSGTSSIMTIAMMAVERYICVSRPLDPCSKMTRFRALIIVFFHLDILCNF</sequence>
<reference evidence="5 6" key="1">
    <citation type="submission" date="2021-06" db="EMBL/GenBank/DDBJ databases">
        <title>Caerostris extrusa draft genome.</title>
        <authorList>
            <person name="Kono N."/>
            <person name="Arakawa K."/>
        </authorList>
    </citation>
    <scope>NUCLEOTIDE SEQUENCE [LARGE SCALE GENOMIC DNA]</scope>
</reference>
<keyword evidence="4" id="KW-0472">Membrane</keyword>
<evidence type="ECO:0000256" key="2">
    <source>
        <dbReference type="ARBA" id="ARBA00022692"/>
    </source>
</evidence>
<gene>
    <name evidence="5" type="primary">UVOP_1</name>
    <name evidence="5" type="ORF">CEXT_749501</name>
</gene>
<dbReference type="AlphaFoldDB" id="A0AAV4XTH7"/>
<evidence type="ECO:0000256" key="3">
    <source>
        <dbReference type="ARBA" id="ARBA00022989"/>
    </source>
</evidence>
<dbReference type="Gene3D" id="1.20.1070.10">
    <property type="entry name" value="Rhodopsin 7-helix transmembrane proteins"/>
    <property type="match status" value="1"/>
</dbReference>
<comment type="caution">
    <text evidence="5">The sequence shown here is derived from an EMBL/GenBank/DDBJ whole genome shotgun (WGS) entry which is preliminary data.</text>
</comment>
<dbReference type="Pfam" id="PF00001">
    <property type="entry name" value="7tm_1"/>
    <property type="match status" value="1"/>
</dbReference>
<dbReference type="GO" id="GO:0016020">
    <property type="term" value="C:membrane"/>
    <property type="evidence" value="ECO:0007669"/>
    <property type="project" value="UniProtKB-SubCell"/>
</dbReference>
<evidence type="ECO:0000313" key="6">
    <source>
        <dbReference type="Proteomes" id="UP001054945"/>
    </source>
</evidence>
<evidence type="ECO:0000256" key="4">
    <source>
        <dbReference type="ARBA" id="ARBA00023136"/>
    </source>
</evidence>
<accession>A0AAV4XTH7</accession>
<dbReference type="Proteomes" id="UP001054945">
    <property type="component" value="Unassembled WGS sequence"/>
</dbReference>
<protein>
    <submittedName>
        <fullName evidence="5">Opsin, ultraviolet-sensitive</fullName>
    </submittedName>
</protein>
<dbReference type="InterPro" id="IPR000276">
    <property type="entry name" value="GPCR_Rhodpsn"/>
</dbReference>
<evidence type="ECO:0000256" key="1">
    <source>
        <dbReference type="ARBA" id="ARBA00004370"/>
    </source>
</evidence>
<evidence type="ECO:0000313" key="5">
    <source>
        <dbReference type="EMBL" id="GIY97903.1"/>
    </source>
</evidence>
<organism evidence="5 6">
    <name type="scientific">Caerostris extrusa</name>
    <name type="common">Bark spider</name>
    <name type="synonym">Caerostris bankana</name>
    <dbReference type="NCBI Taxonomy" id="172846"/>
    <lineage>
        <taxon>Eukaryota</taxon>
        <taxon>Metazoa</taxon>
        <taxon>Ecdysozoa</taxon>
        <taxon>Arthropoda</taxon>
        <taxon>Chelicerata</taxon>
        <taxon>Arachnida</taxon>
        <taxon>Araneae</taxon>
        <taxon>Araneomorphae</taxon>
        <taxon>Entelegynae</taxon>
        <taxon>Araneoidea</taxon>
        <taxon>Araneidae</taxon>
        <taxon>Caerostris</taxon>
    </lineage>
</organism>
<keyword evidence="2" id="KW-0812">Transmembrane</keyword>
<dbReference type="PROSITE" id="PS00237">
    <property type="entry name" value="G_PROTEIN_RECEP_F1_1"/>
    <property type="match status" value="1"/>
</dbReference>
<dbReference type="EMBL" id="BPLR01018228">
    <property type="protein sequence ID" value="GIY97903.1"/>
    <property type="molecule type" value="Genomic_DNA"/>
</dbReference>
<proteinExistence type="predicted"/>
<name>A0AAV4XTH7_CAEEX</name>
<comment type="subcellular location">
    <subcellularLocation>
        <location evidence="1">Membrane</location>
    </subcellularLocation>
</comment>